<protein>
    <submittedName>
        <fullName evidence="1">Uncharacterized protein</fullName>
    </submittedName>
</protein>
<comment type="caution">
    <text evidence="1">The sequence shown here is derived from an EMBL/GenBank/DDBJ whole genome shotgun (WGS) entry which is preliminary data.</text>
</comment>
<reference evidence="1 2" key="1">
    <citation type="submission" date="2023-01" db="EMBL/GenBank/DDBJ databases">
        <title>Psychrosphaera sp. nov., isolated from marine algae.</title>
        <authorList>
            <person name="Bayburt H."/>
            <person name="Choi B.J."/>
            <person name="Kim J.M."/>
            <person name="Choi D.G."/>
            <person name="Jeon C.O."/>
        </authorList>
    </citation>
    <scope>NUCLEOTIDE SEQUENCE [LARGE SCALE GENOMIC DNA]</scope>
    <source>
        <strain evidence="1 2">G1-22</strain>
    </source>
</reference>
<proteinExistence type="predicted"/>
<dbReference type="RefSeq" id="WP_272182094.1">
    <property type="nucleotide sequence ID" value="NZ_JAQOMS010000002.1"/>
</dbReference>
<evidence type="ECO:0000313" key="2">
    <source>
        <dbReference type="Proteomes" id="UP001528411"/>
    </source>
</evidence>
<accession>A0ABT5FIM2</accession>
<organism evidence="1 2">
    <name type="scientific">Psychrosphaera algicola</name>
    <dbReference type="NCBI Taxonomy" id="3023714"/>
    <lineage>
        <taxon>Bacteria</taxon>
        <taxon>Pseudomonadati</taxon>
        <taxon>Pseudomonadota</taxon>
        <taxon>Gammaproteobacteria</taxon>
        <taxon>Alteromonadales</taxon>
        <taxon>Pseudoalteromonadaceae</taxon>
        <taxon>Psychrosphaera</taxon>
    </lineage>
</organism>
<dbReference type="EMBL" id="JAQOMS010000002">
    <property type="protein sequence ID" value="MDC2891050.1"/>
    <property type="molecule type" value="Genomic_DNA"/>
</dbReference>
<sequence>MEVANPYIYDGSFAKYAPTGVQIGDEGVLVPTSANLSMKQDTRERTGIATALQWQSEDSSLKATVQFLRSDSVLSWNEHNINSEWQPGDYRAGAIPGTEFEFDDDGVYESGSITDTSGGWRGDAERSPIVVKFKTLVSDSILVTELSSNVQKSTTFHLKLNTRRRTTCHSFLISNTLLLKKQMMT</sequence>
<gene>
    <name evidence="1" type="ORF">PN838_22835</name>
</gene>
<dbReference type="Proteomes" id="UP001528411">
    <property type="component" value="Unassembled WGS sequence"/>
</dbReference>
<keyword evidence="2" id="KW-1185">Reference proteome</keyword>
<name>A0ABT5FIM2_9GAMM</name>
<evidence type="ECO:0000313" key="1">
    <source>
        <dbReference type="EMBL" id="MDC2891050.1"/>
    </source>
</evidence>